<evidence type="ECO:0000259" key="4">
    <source>
        <dbReference type="PROSITE" id="PS50949"/>
    </source>
</evidence>
<keyword evidence="1" id="KW-0805">Transcription regulation</keyword>
<keyword evidence="2" id="KW-0238">DNA-binding</keyword>
<dbReference type="CDD" id="cd07377">
    <property type="entry name" value="WHTH_GntR"/>
    <property type="match status" value="1"/>
</dbReference>
<protein>
    <submittedName>
        <fullName evidence="5">GntR family transcriptional repressor for pyruvate dehydrogenase complex</fullName>
    </submittedName>
</protein>
<dbReference type="Proteomes" id="UP001549307">
    <property type="component" value="Unassembled WGS sequence"/>
</dbReference>
<comment type="caution">
    <text evidence="5">The sequence shown here is derived from an EMBL/GenBank/DDBJ whole genome shotgun (WGS) entry which is preliminary data.</text>
</comment>
<reference evidence="5 6" key="1">
    <citation type="submission" date="2024-06" db="EMBL/GenBank/DDBJ databases">
        <title>Sorghum-associated microbial communities from plants grown in Nebraska, USA.</title>
        <authorList>
            <person name="Schachtman D."/>
        </authorList>
    </citation>
    <scope>NUCLEOTIDE SEQUENCE [LARGE SCALE GENOMIC DNA]</scope>
    <source>
        <strain evidence="5 6">3552</strain>
    </source>
</reference>
<sequence length="270" mass="29805">MPPSLINAPNQVAVERVLSTENALNCDSVGWGRGGDRHRIIRGYYWSMAVTDEAISKIKDMLIRGELKAGDRLPPEKELSERLGLSRSSLREAVKALELIRVLDVRRGDGTYVTSLDAKLLNEAVAFVVDLHQDRSILELFEVRRILEPATAHLAAGKITPDELLALRSTMDGIDENTDVEELVAHDLEFHSIITEAAGNDYLGSLLEALSSSTVRARIWRGLTQEKAVAHTLAEHHAIADALERGDAELVRALVTVHISGVENWLRQAL</sequence>
<evidence type="ECO:0000256" key="1">
    <source>
        <dbReference type="ARBA" id="ARBA00023015"/>
    </source>
</evidence>
<accession>A0ABV2PCN5</accession>
<dbReference type="SMART" id="SM00895">
    <property type="entry name" value="FCD"/>
    <property type="match status" value="1"/>
</dbReference>
<evidence type="ECO:0000313" key="5">
    <source>
        <dbReference type="EMBL" id="MET4542538.1"/>
    </source>
</evidence>
<keyword evidence="5" id="KW-0670">Pyruvate</keyword>
<dbReference type="InterPro" id="IPR000524">
    <property type="entry name" value="Tscrpt_reg_HTH_GntR"/>
</dbReference>
<dbReference type="PANTHER" id="PTHR43537">
    <property type="entry name" value="TRANSCRIPTIONAL REGULATOR, GNTR FAMILY"/>
    <property type="match status" value="1"/>
</dbReference>
<name>A0ABV2PCN5_9MICC</name>
<evidence type="ECO:0000256" key="2">
    <source>
        <dbReference type="ARBA" id="ARBA00023125"/>
    </source>
</evidence>
<dbReference type="Gene3D" id="1.20.120.530">
    <property type="entry name" value="GntR ligand-binding domain-like"/>
    <property type="match status" value="1"/>
</dbReference>
<organism evidence="5 6">
    <name type="scientific">Arthrobacter bambusae</name>
    <dbReference type="NCBI Taxonomy" id="1338426"/>
    <lineage>
        <taxon>Bacteria</taxon>
        <taxon>Bacillati</taxon>
        <taxon>Actinomycetota</taxon>
        <taxon>Actinomycetes</taxon>
        <taxon>Micrococcales</taxon>
        <taxon>Micrococcaceae</taxon>
        <taxon>Arthrobacter</taxon>
    </lineage>
</organism>
<dbReference type="Pfam" id="PF07729">
    <property type="entry name" value="FCD"/>
    <property type="match status" value="1"/>
</dbReference>
<gene>
    <name evidence="5" type="ORF">ABIE37_004350</name>
</gene>
<keyword evidence="3" id="KW-0804">Transcription</keyword>
<dbReference type="PROSITE" id="PS50949">
    <property type="entry name" value="HTH_GNTR"/>
    <property type="match status" value="1"/>
</dbReference>
<evidence type="ECO:0000256" key="3">
    <source>
        <dbReference type="ARBA" id="ARBA00023163"/>
    </source>
</evidence>
<dbReference type="InterPro" id="IPR011711">
    <property type="entry name" value="GntR_C"/>
</dbReference>
<evidence type="ECO:0000313" key="6">
    <source>
        <dbReference type="Proteomes" id="UP001549307"/>
    </source>
</evidence>
<dbReference type="Pfam" id="PF00392">
    <property type="entry name" value="GntR"/>
    <property type="match status" value="1"/>
</dbReference>
<dbReference type="PANTHER" id="PTHR43537:SF5">
    <property type="entry name" value="UXU OPERON TRANSCRIPTIONAL REGULATOR"/>
    <property type="match status" value="1"/>
</dbReference>
<keyword evidence="6" id="KW-1185">Reference proteome</keyword>
<dbReference type="SUPFAM" id="SSF48008">
    <property type="entry name" value="GntR ligand-binding domain-like"/>
    <property type="match status" value="1"/>
</dbReference>
<dbReference type="InterPro" id="IPR036388">
    <property type="entry name" value="WH-like_DNA-bd_sf"/>
</dbReference>
<dbReference type="EMBL" id="JBEPSN010000015">
    <property type="protein sequence ID" value="MET4542538.1"/>
    <property type="molecule type" value="Genomic_DNA"/>
</dbReference>
<dbReference type="SUPFAM" id="SSF46785">
    <property type="entry name" value="Winged helix' DNA-binding domain"/>
    <property type="match status" value="1"/>
</dbReference>
<dbReference type="SMART" id="SM00345">
    <property type="entry name" value="HTH_GNTR"/>
    <property type="match status" value="1"/>
</dbReference>
<proteinExistence type="predicted"/>
<dbReference type="Gene3D" id="1.10.10.10">
    <property type="entry name" value="Winged helix-like DNA-binding domain superfamily/Winged helix DNA-binding domain"/>
    <property type="match status" value="1"/>
</dbReference>
<dbReference type="InterPro" id="IPR008920">
    <property type="entry name" value="TF_FadR/GntR_C"/>
</dbReference>
<dbReference type="PRINTS" id="PR00035">
    <property type="entry name" value="HTHGNTR"/>
</dbReference>
<feature type="domain" description="HTH gntR-type" evidence="4">
    <location>
        <begin position="48"/>
        <end position="116"/>
    </location>
</feature>
<dbReference type="InterPro" id="IPR036390">
    <property type="entry name" value="WH_DNA-bd_sf"/>
</dbReference>